<feature type="transmembrane region" description="Helical" evidence="1">
    <location>
        <begin position="121"/>
        <end position="141"/>
    </location>
</feature>
<keyword evidence="1" id="KW-0812">Transmembrane</keyword>
<dbReference type="OrthoDB" id="4582561at2759"/>
<keyword evidence="1" id="KW-0472">Membrane</keyword>
<dbReference type="Proteomes" id="UP000799753">
    <property type="component" value="Unassembled WGS sequence"/>
</dbReference>
<dbReference type="EMBL" id="MU006780">
    <property type="protein sequence ID" value="KAF2643497.1"/>
    <property type="molecule type" value="Genomic_DNA"/>
</dbReference>
<proteinExistence type="predicted"/>
<dbReference type="AlphaFoldDB" id="A0A6A6S8E6"/>
<feature type="transmembrane region" description="Helical" evidence="1">
    <location>
        <begin position="331"/>
        <end position="356"/>
    </location>
</feature>
<keyword evidence="1" id="KW-1133">Transmembrane helix</keyword>
<evidence type="ECO:0000313" key="3">
    <source>
        <dbReference type="Proteomes" id="UP000799753"/>
    </source>
</evidence>
<feature type="transmembrane region" description="Helical" evidence="1">
    <location>
        <begin position="235"/>
        <end position="259"/>
    </location>
</feature>
<accession>A0A6A6S8E6</accession>
<gene>
    <name evidence="2" type="ORF">P280DRAFT_467524</name>
</gene>
<organism evidence="2 3">
    <name type="scientific">Massarina eburnea CBS 473.64</name>
    <dbReference type="NCBI Taxonomy" id="1395130"/>
    <lineage>
        <taxon>Eukaryota</taxon>
        <taxon>Fungi</taxon>
        <taxon>Dikarya</taxon>
        <taxon>Ascomycota</taxon>
        <taxon>Pezizomycotina</taxon>
        <taxon>Dothideomycetes</taxon>
        <taxon>Pleosporomycetidae</taxon>
        <taxon>Pleosporales</taxon>
        <taxon>Massarineae</taxon>
        <taxon>Massarinaceae</taxon>
        <taxon>Massarina</taxon>
    </lineage>
</organism>
<evidence type="ECO:0000313" key="2">
    <source>
        <dbReference type="EMBL" id="KAF2643497.1"/>
    </source>
</evidence>
<feature type="transmembrane region" description="Helical" evidence="1">
    <location>
        <begin position="200"/>
        <end position="223"/>
    </location>
</feature>
<feature type="transmembrane region" description="Helical" evidence="1">
    <location>
        <begin position="286"/>
        <end position="311"/>
    </location>
</feature>
<feature type="transmembrane region" description="Helical" evidence="1">
    <location>
        <begin position="376"/>
        <end position="394"/>
    </location>
</feature>
<feature type="transmembrane region" description="Helical" evidence="1">
    <location>
        <begin position="167"/>
        <end position="188"/>
    </location>
</feature>
<sequence>MTSISNLSWVPPANNVSSLQFDNCDIPSEWLSNYFRARHEWPMNATKNMLLAGYHQYWMDSKITPPTPGEVMNWFFNTTLTNDDDSVVKALTKYTNTQCLDKFCSLLPWQGNADFAGRGMLATYATEAVFVTFYVVVLLTAKAHRSKTTGKAGFGRIHEATRESLRAFLDAALLFAIAMLVAAVYNFGITLYDSDKAVTFISSIMSAFVSLFSILPAIALHSSASSNLRRSKTRIWIWLLIGSLTIAMMGLGLFTYGSIRSRYKKVVQLDSSGQLLFEETCLDVDALGMFTGLLVCLFVILAAFVLIYVIFVCVWTQQSKKTGCFAKFRTVWTAFAAFGSMVLMWVAFGVFCYYRSHMDSRAGDSNQDHEWSFGQILALFTFVPVVIEWVTIWWEGAEDGLNGLMSDQYKVYRNDAVSQVEVEEVHEFKA</sequence>
<evidence type="ECO:0000256" key="1">
    <source>
        <dbReference type="SAM" id="Phobius"/>
    </source>
</evidence>
<keyword evidence="3" id="KW-1185">Reference proteome</keyword>
<reference evidence="2" key="1">
    <citation type="journal article" date="2020" name="Stud. Mycol.">
        <title>101 Dothideomycetes genomes: a test case for predicting lifestyles and emergence of pathogens.</title>
        <authorList>
            <person name="Haridas S."/>
            <person name="Albert R."/>
            <person name="Binder M."/>
            <person name="Bloem J."/>
            <person name="Labutti K."/>
            <person name="Salamov A."/>
            <person name="Andreopoulos B."/>
            <person name="Baker S."/>
            <person name="Barry K."/>
            <person name="Bills G."/>
            <person name="Bluhm B."/>
            <person name="Cannon C."/>
            <person name="Castanera R."/>
            <person name="Culley D."/>
            <person name="Daum C."/>
            <person name="Ezra D."/>
            <person name="Gonzalez J."/>
            <person name="Henrissat B."/>
            <person name="Kuo A."/>
            <person name="Liang C."/>
            <person name="Lipzen A."/>
            <person name="Lutzoni F."/>
            <person name="Magnuson J."/>
            <person name="Mondo S."/>
            <person name="Nolan M."/>
            <person name="Ohm R."/>
            <person name="Pangilinan J."/>
            <person name="Park H.-J."/>
            <person name="Ramirez L."/>
            <person name="Alfaro M."/>
            <person name="Sun H."/>
            <person name="Tritt A."/>
            <person name="Yoshinaga Y."/>
            <person name="Zwiers L.-H."/>
            <person name="Turgeon B."/>
            <person name="Goodwin S."/>
            <person name="Spatafora J."/>
            <person name="Crous P."/>
            <person name="Grigoriev I."/>
        </authorList>
    </citation>
    <scope>NUCLEOTIDE SEQUENCE</scope>
    <source>
        <strain evidence="2">CBS 473.64</strain>
    </source>
</reference>
<protein>
    <submittedName>
        <fullName evidence="2">Uncharacterized protein</fullName>
    </submittedName>
</protein>
<name>A0A6A6S8E6_9PLEO</name>